<keyword evidence="1" id="KW-0880">Kelch repeat</keyword>
<evidence type="ECO:0000313" key="7">
    <source>
        <dbReference type="WBParaSite" id="TREG1_145330.3"/>
    </source>
</evidence>
<evidence type="ECO:0000313" key="5">
    <source>
        <dbReference type="Proteomes" id="UP000050795"/>
    </source>
</evidence>
<evidence type="ECO:0008006" key="8">
    <source>
        <dbReference type="Google" id="ProtNLM"/>
    </source>
</evidence>
<reference evidence="5" key="1">
    <citation type="submission" date="2022-06" db="EMBL/GenBank/DDBJ databases">
        <authorList>
            <person name="Berger JAMES D."/>
            <person name="Berger JAMES D."/>
        </authorList>
    </citation>
    <scope>NUCLEOTIDE SEQUENCE [LARGE SCALE GENOMIC DNA]</scope>
</reference>
<feature type="domain" description="BACK" evidence="4">
    <location>
        <begin position="75"/>
        <end position="122"/>
    </location>
</feature>
<dbReference type="PANTHER" id="PTHR24412">
    <property type="entry name" value="KELCH PROTEIN"/>
    <property type="match status" value="1"/>
</dbReference>
<evidence type="ECO:0000256" key="2">
    <source>
        <dbReference type="ARBA" id="ARBA00022737"/>
    </source>
</evidence>
<dbReference type="InterPro" id="IPR011705">
    <property type="entry name" value="BACK"/>
</dbReference>
<dbReference type="Pfam" id="PF00651">
    <property type="entry name" value="BTB"/>
    <property type="match status" value="1"/>
</dbReference>
<reference evidence="6 7" key="2">
    <citation type="submission" date="2023-11" db="UniProtKB">
        <authorList>
            <consortium name="WormBaseParasite"/>
        </authorList>
    </citation>
    <scope>IDENTIFICATION</scope>
</reference>
<evidence type="ECO:0000313" key="6">
    <source>
        <dbReference type="WBParaSite" id="TREG1_145330.2"/>
    </source>
</evidence>
<evidence type="ECO:0000259" key="4">
    <source>
        <dbReference type="Pfam" id="PF07707"/>
    </source>
</evidence>
<keyword evidence="2" id="KW-0677">Repeat</keyword>
<protein>
    <recommendedName>
        <fullName evidence="8">BTB domain-containing protein</fullName>
    </recommendedName>
</protein>
<accession>A0AA85J586</accession>
<keyword evidence="5" id="KW-1185">Reference proteome</keyword>
<dbReference type="AlphaFoldDB" id="A0AA85J586"/>
<feature type="domain" description="BTB" evidence="3">
    <location>
        <begin position="6"/>
        <end position="69"/>
    </location>
</feature>
<proteinExistence type="predicted"/>
<dbReference type="Gene3D" id="1.25.40.420">
    <property type="match status" value="1"/>
</dbReference>
<dbReference type="Pfam" id="PF07707">
    <property type="entry name" value="BACK"/>
    <property type="match status" value="1"/>
</dbReference>
<dbReference type="PANTHER" id="PTHR24412:SF475">
    <property type="entry name" value="KELCH-LIKE PROTEIN 17"/>
    <property type="match status" value="1"/>
</dbReference>
<evidence type="ECO:0000256" key="1">
    <source>
        <dbReference type="ARBA" id="ARBA00022441"/>
    </source>
</evidence>
<name>A0AA85J586_TRIRE</name>
<evidence type="ECO:0000259" key="3">
    <source>
        <dbReference type="Pfam" id="PF00651"/>
    </source>
</evidence>
<organism evidence="5 6">
    <name type="scientific">Trichobilharzia regenti</name>
    <name type="common">Nasal bird schistosome</name>
    <dbReference type="NCBI Taxonomy" id="157069"/>
    <lineage>
        <taxon>Eukaryota</taxon>
        <taxon>Metazoa</taxon>
        <taxon>Spiralia</taxon>
        <taxon>Lophotrochozoa</taxon>
        <taxon>Platyhelminthes</taxon>
        <taxon>Trematoda</taxon>
        <taxon>Digenea</taxon>
        <taxon>Strigeidida</taxon>
        <taxon>Schistosomatoidea</taxon>
        <taxon>Schistosomatidae</taxon>
        <taxon>Trichobilharzia</taxon>
    </lineage>
</organism>
<dbReference type="InterPro" id="IPR011333">
    <property type="entry name" value="SKP1/BTB/POZ_sf"/>
</dbReference>
<dbReference type="Proteomes" id="UP000050795">
    <property type="component" value="Unassembled WGS sequence"/>
</dbReference>
<dbReference type="CDD" id="cd14733">
    <property type="entry name" value="BACK"/>
    <property type="match status" value="1"/>
</dbReference>
<dbReference type="Gene3D" id="3.30.710.10">
    <property type="entry name" value="Potassium Channel Kv1.1, Chain A"/>
    <property type="match status" value="1"/>
</dbReference>
<dbReference type="WBParaSite" id="TREG1_145330.2">
    <property type="protein sequence ID" value="TREG1_145330.2"/>
    <property type="gene ID" value="TREG1_145330"/>
</dbReference>
<sequence>MFRCPMRESRSKHIELHGIEATTLTQLVEYMYTSEIIVTEDNVQTLLPAADFLLMRAVREKCCEFLESHLHVSNCLGIRKFAVFYNCSSLRRSCESFIIRNVSEVLKTEEFTRLNPDELLEFASIFASNIPLRNDLRAYAEFVRQSVNEQRR</sequence>
<dbReference type="InterPro" id="IPR000210">
    <property type="entry name" value="BTB/POZ_dom"/>
</dbReference>
<dbReference type="SUPFAM" id="SSF54695">
    <property type="entry name" value="POZ domain"/>
    <property type="match status" value="1"/>
</dbReference>
<dbReference type="WBParaSite" id="TREG1_145330.3">
    <property type="protein sequence ID" value="TREG1_145330.3"/>
    <property type="gene ID" value="TREG1_145330"/>
</dbReference>